<dbReference type="Pfam" id="PF00184">
    <property type="entry name" value="Hormone_5"/>
    <property type="match status" value="1"/>
</dbReference>
<dbReference type="EMBL" id="EF544399">
    <property type="protein sequence ID" value="ABR68852.1"/>
    <property type="molecule type" value="mRNA"/>
</dbReference>
<dbReference type="PRINTS" id="PR00831">
    <property type="entry name" value="NEUROPHYSIN"/>
</dbReference>
<accession>A6YIC5</accession>
<name>A6YIC5_PLADU</name>
<reference evidence="5" key="1">
    <citation type="journal article" date="2007" name="Cell">
        <title>Conserved sensory-neurosecretory cell types in annelid and fish forebrain: insights into hypothalamus evolution.</title>
        <authorList>
            <person name="Tessmar-Raible K."/>
            <person name="Raible F."/>
            <person name="Christodoulou F."/>
            <person name="Guy K."/>
            <person name="Rembold M."/>
            <person name="Hausen H."/>
            <person name="Arendt D."/>
        </authorList>
    </citation>
    <scope>NUCLEOTIDE SEQUENCE</scope>
</reference>
<sequence>MQFSRPTFTLQYGSAVLLTLVVCCSACFVRNCPPGGKRSMDLPQIHSTRQCMRCGPQGLGQCFGPNICCGPSIGCYINTLESEECSKENDVRTPCDITAEICGVDGQGRCGADGVCCTDEKCTLDSSCDKLDMDKPRFSPDILRMLKKIFDRRSYPGRRK</sequence>
<keyword evidence="4" id="KW-0472">Membrane</keyword>
<feature type="transmembrane region" description="Helical" evidence="4">
    <location>
        <begin position="12"/>
        <end position="29"/>
    </location>
</feature>
<gene>
    <name evidence="5" type="primary">vtn</name>
</gene>
<dbReference type="GO" id="GO:0005615">
    <property type="term" value="C:extracellular space"/>
    <property type="evidence" value="ECO:0007669"/>
    <property type="project" value="TreeGrafter"/>
</dbReference>
<evidence type="ECO:0000256" key="3">
    <source>
        <dbReference type="ARBA" id="ARBA00023157"/>
    </source>
</evidence>
<dbReference type="SMART" id="SM00003">
    <property type="entry name" value="NH"/>
    <property type="match status" value="1"/>
</dbReference>
<dbReference type="PANTHER" id="PTHR11681">
    <property type="entry name" value="NEUROPHYSIN"/>
    <property type="match status" value="1"/>
</dbReference>
<proteinExistence type="evidence at transcript level"/>
<dbReference type="SUPFAM" id="SSF49606">
    <property type="entry name" value="Neurophysin II"/>
    <property type="match status" value="1"/>
</dbReference>
<organism evidence="5">
    <name type="scientific">Platynereis dumerilii</name>
    <name type="common">Dumeril's clam worm</name>
    <dbReference type="NCBI Taxonomy" id="6359"/>
    <lineage>
        <taxon>Eukaryota</taxon>
        <taxon>Metazoa</taxon>
        <taxon>Spiralia</taxon>
        <taxon>Lophotrochozoa</taxon>
        <taxon>Annelida</taxon>
        <taxon>Polychaeta</taxon>
        <taxon>Errantia</taxon>
        <taxon>Phyllodocida</taxon>
        <taxon>Nereididae</taxon>
        <taxon>Platynereis</taxon>
    </lineage>
</organism>
<comment type="similarity">
    <text evidence="1">Belongs to the vasopressin/oxytocin family.</text>
</comment>
<dbReference type="InterPro" id="IPR036387">
    <property type="entry name" value="Neurhyp_horm_dom_sf"/>
</dbReference>
<dbReference type="InterPro" id="IPR000981">
    <property type="entry name" value="Neurhyp_horm"/>
</dbReference>
<dbReference type="GO" id="GO:0005185">
    <property type="term" value="F:neurohypophyseal hormone activity"/>
    <property type="evidence" value="ECO:0007669"/>
    <property type="project" value="InterPro"/>
</dbReference>
<keyword evidence="2" id="KW-0732">Signal</keyword>
<dbReference type="Gene3D" id="2.60.9.10">
    <property type="entry name" value="Neurohypophysial hormone domain"/>
    <property type="match status" value="1"/>
</dbReference>
<dbReference type="GO" id="GO:0030141">
    <property type="term" value="C:secretory granule"/>
    <property type="evidence" value="ECO:0007669"/>
    <property type="project" value="TreeGrafter"/>
</dbReference>
<evidence type="ECO:0000256" key="1">
    <source>
        <dbReference type="ARBA" id="ARBA00007369"/>
    </source>
</evidence>
<evidence type="ECO:0000256" key="4">
    <source>
        <dbReference type="SAM" id="Phobius"/>
    </source>
</evidence>
<evidence type="ECO:0000313" key="5">
    <source>
        <dbReference type="EMBL" id="ABR68852.1"/>
    </source>
</evidence>
<keyword evidence="3" id="KW-1015">Disulfide bond</keyword>
<dbReference type="AlphaFoldDB" id="A6YIC5"/>
<dbReference type="PROSITE" id="PS00264">
    <property type="entry name" value="NEUROHYPOPHYS_HORM"/>
    <property type="match status" value="1"/>
</dbReference>
<keyword evidence="4" id="KW-1133">Transmembrane helix</keyword>
<protein>
    <submittedName>
        <fullName evidence="5">Vasotocin-neurophysin</fullName>
    </submittedName>
</protein>
<keyword evidence="4" id="KW-0812">Transmembrane</keyword>
<dbReference type="PANTHER" id="PTHR11681:SF5">
    <property type="entry name" value="ISOTOCIN"/>
    <property type="match status" value="1"/>
</dbReference>
<dbReference type="InterPro" id="IPR022423">
    <property type="entry name" value="Neurohypophysial_hormone_CS"/>
</dbReference>
<dbReference type="FunFam" id="2.60.9.10:FF:000001">
    <property type="entry name" value="oxytocin-neurophysin 1"/>
    <property type="match status" value="1"/>
</dbReference>
<evidence type="ECO:0000256" key="2">
    <source>
        <dbReference type="ARBA" id="ARBA00022729"/>
    </source>
</evidence>